<evidence type="ECO:0000313" key="1">
    <source>
        <dbReference type="EnsemblPlants" id="Bra038173.1-P"/>
    </source>
</evidence>
<dbReference type="EnsemblPlants" id="Bra038173.1">
    <property type="protein sequence ID" value="Bra038173.1-P"/>
    <property type="gene ID" value="Bra038173"/>
</dbReference>
<dbReference type="HOGENOM" id="CLU_1837945_0_0_1"/>
<reference evidence="1" key="3">
    <citation type="submission" date="2023-03" db="UniProtKB">
        <authorList>
            <consortium name="EnsemblPlants"/>
        </authorList>
    </citation>
    <scope>IDENTIFICATION</scope>
    <source>
        <strain evidence="1">cv. Chiifu-401-42</strain>
    </source>
</reference>
<proteinExistence type="predicted"/>
<accession>M4FAQ8</accession>
<name>M4FAQ8_BRACM</name>
<reference evidence="2" key="1">
    <citation type="journal article" date="2011" name="Nat. Genet.">
        <title>The genome of the mesopolyploid crop species Brassica rapa.</title>
        <authorList>
            <consortium name="Brassica rapa Genome Sequencing Project Consortium"/>
            <person name="Wang X."/>
            <person name="Wang H."/>
            <person name="Wang J."/>
            <person name="Sun R."/>
            <person name="Wu J."/>
            <person name="Liu S."/>
            <person name="Bai Y."/>
            <person name="Mun J.H."/>
            <person name="Bancroft I."/>
            <person name="Cheng F."/>
            <person name="Huang S."/>
            <person name="Li X."/>
            <person name="Hua W."/>
            <person name="Wang J."/>
            <person name="Wang X."/>
            <person name="Freeling M."/>
            <person name="Pires J.C."/>
            <person name="Paterson A.H."/>
            <person name="Chalhoub B."/>
            <person name="Wang B."/>
            <person name="Hayward A."/>
            <person name="Sharpe A.G."/>
            <person name="Park B.S."/>
            <person name="Weisshaar B."/>
            <person name="Liu B."/>
            <person name="Li B."/>
            <person name="Liu B."/>
            <person name="Tong C."/>
            <person name="Song C."/>
            <person name="Duran C."/>
            <person name="Peng C."/>
            <person name="Geng C."/>
            <person name="Koh C."/>
            <person name="Lin C."/>
            <person name="Edwards D."/>
            <person name="Mu D."/>
            <person name="Shen D."/>
            <person name="Soumpourou E."/>
            <person name="Li F."/>
            <person name="Fraser F."/>
            <person name="Conant G."/>
            <person name="Lassalle G."/>
            <person name="King G.J."/>
            <person name="Bonnema G."/>
            <person name="Tang H."/>
            <person name="Wang H."/>
            <person name="Belcram H."/>
            <person name="Zhou H."/>
            <person name="Hirakawa H."/>
            <person name="Abe H."/>
            <person name="Guo H."/>
            <person name="Wang H."/>
            <person name="Jin H."/>
            <person name="Parkin I.A."/>
            <person name="Batley J."/>
            <person name="Kim J.S."/>
            <person name="Just J."/>
            <person name="Li J."/>
            <person name="Xu J."/>
            <person name="Deng J."/>
            <person name="Kim J.A."/>
            <person name="Li J."/>
            <person name="Yu J."/>
            <person name="Meng J."/>
            <person name="Wang J."/>
            <person name="Min J."/>
            <person name="Poulain J."/>
            <person name="Wang J."/>
            <person name="Hatakeyama K."/>
            <person name="Wu K."/>
            <person name="Wang L."/>
            <person name="Fang L."/>
            <person name="Trick M."/>
            <person name="Links M.G."/>
            <person name="Zhao M."/>
            <person name="Jin M."/>
            <person name="Ramchiary N."/>
            <person name="Drou N."/>
            <person name="Berkman P.J."/>
            <person name="Cai Q."/>
            <person name="Huang Q."/>
            <person name="Li R."/>
            <person name="Tabata S."/>
            <person name="Cheng S."/>
            <person name="Zhang S."/>
            <person name="Zhang S."/>
            <person name="Huang S."/>
            <person name="Sato S."/>
            <person name="Sun S."/>
            <person name="Kwon S.J."/>
            <person name="Choi S.R."/>
            <person name="Lee T.H."/>
            <person name="Fan W."/>
            <person name="Zhao X."/>
            <person name="Tan X."/>
            <person name="Xu X."/>
            <person name="Wang Y."/>
            <person name="Qiu Y."/>
            <person name="Yin Y."/>
            <person name="Li Y."/>
            <person name="Du Y."/>
            <person name="Liao Y."/>
            <person name="Lim Y."/>
            <person name="Narusaka Y."/>
            <person name="Wang Y."/>
            <person name="Wang Z."/>
            <person name="Li Z."/>
            <person name="Wang Z."/>
            <person name="Xiong Z."/>
            <person name="Zhang Z."/>
        </authorList>
    </citation>
    <scope>NUCLEOTIDE SEQUENCE [LARGE SCALE GENOMIC DNA]</scope>
    <source>
        <strain evidence="2">cv. Chiifu-401-42</strain>
    </source>
</reference>
<dbReference type="InParanoid" id="M4FAQ8"/>
<organism evidence="1 2">
    <name type="scientific">Brassica campestris</name>
    <name type="common">Field mustard</name>
    <dbReference type="NCBI Taxonomy" id="3711"/>
    <lineage>
        <taxon>Eukaryota</taxon>
        <taxon>Viridiplantae</taxon>
        <taxon>Streptophyta</taxon>
        <taxon>Embryophyta</taxon>
        <taxon>Tracheophyta</taxon>
        <taxon>Spermatophyta</taxon>
        <taxon>Magnoliopsida</taxon>
        <taxon>eudicotyledons</taxon>
        <taxon>Gunneridae</taxon>
        <taxon>Pentapetalae</taxon>
        <taxon>rosids</taxon>
        <taxon>malvids</taxon>
        <taxon>Brassicales</taxon>
        <taxon>Brassicaceae</taxon>
        <taxon>Brassiceae</taxon>
        <taxon>Brassica</taxon>
    </lineage>
</organism>
<dbReference type="Gramene" id="Bra038173.1">
    <property type="protein sequence ID" value="Bra038173.1-P"/>
    <property type="gene ID" value="Bra038173"/>
</dbReference>
<sequence>MNREMKDPYGAASMIYLLGEKECQLPVPTTPRERGSYNNATVALVKSIEALDHVVFHYEARVSEGGPANADHSSLERLPADLRQLRTGKEATAEIELQDVAANIRLLDLLQRGEVEIETDMVVLREKEKECDSVWRASKF</sequence>
<keyword evidence="2" id="KW-1185">Reference proteome</keyword>
<evidence type="ECO:0000313" key="2">
    <source>
        <dbReference type="Proteomes" id="UP000011750"/>
    </source>
</evidence>
<reference evidence="2" key="2">
    <citation type="journal article" date="2018" name="Hortic Res">
        <title>Improved Brassica rapa reference genome by single-molecule sequencing and chromosome conformation capture technologies.</title>
        <authorList>
            <person name="Zhang L."/>
            <person name="Cai X."/>
            <person name="Wu J."/>
            <person name="Liu M."/>
            <person name="Grob S."/>
            <person name="Cheng F."/>
            <person name="Liang J."/>
            <person name="Cai C."/>
            <person name="Liu Z."/>
            <person name="Liu B."/>
            <person name="Wang F."/>
            <person name="Li S."/>
            <person name="Liu F."/>
            <person name="Li X."/>
            <person name="Cheng L."/>
            <person name="Yang W."/>
            <person name="Li M.H."/>
            <person name="Grossniklaus U."/>
            <person name="Zheng H."/>
            <person name="Wang X."/>
        </authorList>
    </citation>
    <scope>NUCLEOTIDE SEQUENCE [LARGE SCALE GENOMIC DNA]</scope>
    <source>
        <strain evidence="2">cv. Chiifu-401-42</strain>
    </source>
</reference>
<dbReference type="Proteomes" id="UP000011750">
    <property type="component" value="Unassembled WGS sequence"/>
</dbReference>
<protein>
    <submittedName>
        <fullName evidence="1">Uncharacterized protein</fullName>
    </submittedName>
</protein>
<dbReference type="AlphaFoldDB" id="M4FAQ8"/>